<evidence type="ECO:0000313" key="1">
    <source>
        <dbReference type="EMBL" id="KAL3753745.1"/>
    </source>
</evidence>
<dbReference type="EMBL" id="JBJKBG010000001">
    <property type="protein sequence ID" value="KAL3753745.1"/>
    <property type="molecule type" value="Genomic_DNA"/>
</dbReference>
<protein>
    <submittedName>
        <fullName evidence="1">Uncharacterized protein</fullName>
    </submittedName>
</protein>
<name>A0ABD3LPN6_EUCGL</name>
<keyword evidence="2" id="KW-1185">Reference proteome</keyword>
<dbReference type="AlphaFoldDB" id="A0ABD3LPN6"/>
<gene>
    <name evidence="1" type="ORF">ACJRO7_001046</name>
</gene>
<dbReference type="Proteomes" id="UP001634007">
    <property type="component" value="Unassembled WGS sequence"/>
</dbReference>
<reference evidence="1 2" key="1">
    <citation type="submission" date="2024-11" db="EMBL/GenBank/DDBJ databases">
        <title>Chromosome-level genome assembly of Eucalyptus globulus Labill. provides insights into its genome evolution.</title>
        <authorList>
            <person name="Li X."/>
        </authorList>
    </citation>
    <scope>NUCLEOTIDE SEQUENCE [LARGE SCALE GENOMIC DNA]</scope>
    <source>
        <strain evidence="1">CL2024</strain>
        <tissue evidence="1">Fresh tender leaves</tissue>
    </source>
</reference>
<proteinExistence type="predicted"/>
<comment type="caution">
    <text evidence="1">The sequence shown here is derived from an EMBL/GenBank/DDBJ whole genome shotgun (WGS) entry which is preliminary data.</text>
</comment>
<accession>A0ABD3LPN6</accession>
<organism evidence="1 2">
    <name type="scientific">Eucalyptus globulus</name>
    <name type="common">Tasmanian blue gum</name>
    <dbReference type="NCBI Taxonomy" id="34317"/>
    <lineage>
        <taxon>Eukaryota</taxon>
        <taxon>Viridiplantae</taxon>
        <taxon>Streptophyta</taxon>
        <taxon>Embryophyta</taxon>
        <taxon>Tracheophyta</taxon>
        <taxon>Spermatophyta</taxon>
        <taxon>Magnoliopsida</taxon>
        <taxon>eudicotyledons</taxon>
        <taxon>Gunneridae</taxon>
        <taxon>Pentapetalae</taxon>
        <taxon>rosids</taxon>
        <taxon>malvids</taxon>
        <taxon>Myrtales</taxon>
        <taxon>Myrtaceae</taxon>
        <taxon>Myrtoideae</taxon>
        <taxon>Eucalypteae</taxon>
        <taxon>Eucalyptus</taxon>
    </lineage>
</organism>
<evidence type="ECO:0000313" key="2">
    <source>
        <dbReference type="Proteomes" id="UP001634007"/>
    </source>
</evidence>
<sequence length="117" mass="13292">MSLTAKYRAWLSLTKAAAMIATLDGADHRGRDIRQTRKLPDLVKTLDKAHHKICDVRPQTEPNFQMVAHQWPVLTARSRCHGRATVMGSIAYSKSKKRNSVLGVILRKTEPTTKDRW</sequence>